<organism evidence="5 6">
    <name type="scientific">Leucobacter weissii</name>
    <dbReference type="NCBI Taxonomy" id="1983706"/>
    <lineage>
        <taxon>Bacteria</taxon>
        <taxon>Bacillati</taxon>
        <taxon>Actinomycetota</taxon>
        <taxon>Actinomycetes</taxon>
        <taxon>Micrococcales</taxon>
        <taxon>Microbacteriaceae</taxon>
        <taxon>Leucobacter</taxon>
    </lineage>
</organism>
<dbReference type="SMART" id="SM00345">
    <property type="entry name" value="HTH_GNTR"/>
    <property type="match status" value="1"/>
</dbReference>
<dbReference type="InterPro" id="IPR008920">
    <property type="entry name" value="TF_FadR/GntR_C"/>
</dbReference>
<evidence type="ECO:0000313" key="5">
    <source>
        <dbReference type="EMBL" id="MBO1901500.1"/>
    </source>
</evidence>
<dbReference type="SUPFAM" id="SSF48008">
    <property type="entry name" value="GntR ligand-binding domain-like"/>
    <property type="match status" value="1"/>
</dbReference>
<dbReference type="EMBL" id="JAGDYM010000005">
    <property type="protein sequence ID" value="MBO1901500.1"/>
    <property type="molecule type" value="Genomic_DNA"/>
</dbReference>
<dbReference type="Gene3D" id="1.10.10.10">
    <property type="entry name" value="Winged helix-like DNA-binding domain superfamily/Winged helix DNA-binding domain"/>
    <property type="match status" value="1"/>
</dbReference>
<evidence type="ECO:0000256" key="3">
    <source>
        <dbReference type="ARBA" id="ARBA00023163"/>
    </source>
</evidence>
<evidence type="ECO:0000259" key="4">
    <source>
        <dbReference type="PROSITE" id="PS50949"/>
    </source>
</evidence>
<dbReference type="InterPro" id="IPR036388">
    <property type="entry name" value="WH-like_DNA-bd_sf"/>
</dbReference>
<dbReference type="PRINTS" id="PR00035">
    <property type="entry name" value="HTHGNTR"/>
</dbReference>
<dbReference type="Pfam" id="PF07729">
    <property type="entry name" value="FCD"/>
    <property type="match status" value="1"/>
</dbReference>
<reference evidence="5" key="1">
    <citation type="submission" date="2021-03" db="EMBL/GenBank/DDBJ databases">
        <title>Leucobacter chromiisoli sp. nov., isolated from chromium-containing soil of chemical plant.</title>
        <authorList>
            <person name="Xu Z."/>
        </authorList>
    </citation>
    <scope>NUCLEOTIDE SEQUENCE</scope>
    <source>
        <strain evidence="5">S27</strain>
    </source>
</reference>
<dbReference type="AlphaFoldDB" id="A0A939MK87"/>
<name>A0A939MK87_9MICO</name>
<evidence type="ECO:0000256" key="2">
    <source>
        <dbReference type="ARBA" id="ARBA00023125"/>
    </source>
</evidence>
<dbReference type="InterPro" id="IPR036390">
    <property type="entry name" value="WH_DNA-bd_sf"/>
</dbReference>
<keyword evidence="6" id="KW-1185">Reference proteome</keyword>
<dbReference type="Pfam" id="PF00392">
    <property type="entry name" value="GntR"/>
    <property type="match status" value="1"/>
</dbReference>
<dbReference type="PROSITE" id="PS50949">
    <property type="entry name" value="HTH_GNTR"/>
    <property type="match status" value="1"/>
</dbReference>
<evidence type="ECO:0000256" key="1">
    <source>
        <dbReference type="ARBA" id="ARBA00023015"/>
    </source>
</evidence>
<dbReference type="PANTHER" id="PTHR43537:SF41">
    <property type="entry name" value="TRANSCRIPTIONAL REGULATORY PROTEIN"/>
    <property type="match status" value="1"/>
</dbReference>
<dbReference type="PANTHER" id="PTHR43537">
    <property type="entry name" value="TRANSCRIPTIONAL REGULATOR, GNTR FAMILY"/>
    <property type="match status" value="1"/>
</dbReference>
<keyword evidence="1" id="KW-0805">Transcription regulation</keyword>
<keyword evidence="3" id="KW-0804">Transcription</keyword>
<gene>
    <name evidence="5" type="ORF">J4H92_06000</name>
</gene>
<protein>
    <submittedName>
        <fullName evidence="5">GntR family transcriptional regulator</fullName>
    </submittedName>
</protein>
<comment type="caution">
    <text evidence="5">The sequence shown here is derived from an EMBL/GenBank/DDBJ whole genome shotgun (WGS) entry which is preliminary data.</text>
</comment>
<dbReference type="CDD" id="cd07377">
    <property type="entry name" value="WHTH_GntR"/>
    <property type="match status" value="1"/>
</dbReference>
<dbReference type="SUPFAM" id="SSF46785">
    <property type="entry name" value="Winged helix' DNA-binding domain"/>
    <property type="match status" value="1"/>
</dbReference>
<keyword evidence="2" id="KW-0238">DNA-binding</keyword>
<proteinExistence type="predicted"/>
<dbReference type="Proteomes" id="UP000664382">
    <property type="component" value="Unassembled WGS sequence"/>
</dbReference>
<dbReference type="InterPro" id="IPR011711">
    <property type="entry name" value="GntR_C"/>
</dbReference>
<dbReference type="InterPro" id="IPR000524">
    <property type="entry name" value="Tscrpt_reg_HTH_GntR"/>
</dbReference>
<feature type="domain" description="HTH gntR-type" evidence="4">
    <location>
        <begin position="16"/>
        <end position="83"/>
    </location>
</feature>
<accession>A0A939MK87</accession>
<sequence length="228" mass="25828">MTGHEDRSPTTVEKTAGSAGRIADALRADILSGAFAPGERIRQEVLAERYGASRLPVRDALRALEAEGLVIMVPNTGAWVAKLSLEECQEVYQVRERVEPLLLRMSMPGLDAETRDRLLPLVEAMRQEPQVEEFLRLDREFHMLTYSGAESTILGDLVERLWNTTQHYRRAFTLLGTERTSRTVHLEHEMLALAILRDDPDGAERVLLGHISSTRLELSRHPEVFHRL</sequence>
<evidence type="ECO:0000313" key="6">
    <source>
        <dbReference type="Proteomes" id="UP000664382"/>
    </source>
</evidence>
<dbReference type="SMART" id="SM00895">
    <property type="entry name" value="FCD"/>
    <property type="match status" value="1"/>
</dbReference>
<dbReference type="GO" id="GO:0003677">
    <property type="term" value="F:DNA binding"/>
    <property type="evidence" value="ECO:0007669"/>
    <property type="project" value="UniProtKB-KW"/>
</dbReference>
<dbReference type="GO" id="GO:0003700">
    <property type="term" value="F:DNA-binding transcription factor activity"/>
    <property type="evidence" value="ECO:0007669"/>
    <property type="project" value="InterPro"/>
</dbReference>
<dbReference type="Gene3D" id="1.20.120.530">
    <property type="entry name" value="GntR ligand-binding domain-like"/>
    <property type="match status" value="1"/>
</dbReference>